<dbReference type="AlphaFoldDB" id="A0A4V3IYC8"/>
<comment type="similarity">
    <text evidence="1">Belongs to the peptidase C56 family.</text>
</comment>
<dbReference type="CDD" id="cd03135">
    <property type="entry name" value="GATase1_DJ-1"/>
    <property type="match status" value="1"/>
</dbReference>
<dbReference type="NCBIfam" id="TIGR01383">
    <property type="entry name" value="not_thiJ"/>
    <property type="match status" value="1"/>
</dbReference>
<dbReference type="EMBL" id="SCFR01000006">
    <property type="protein sequence ID" value="TFF66826.1"/>
    <property type="molecule type" value="Genomic_DNA"/>
</dbReference>
<proteinExistence type="inferred from homology"/>
<dbReference type="RefSeq" id="WP_134710762.1">
    <property type="nucleotide sequence ID" value="NZ_CP119081.1"/>
</dbReference>
<comment type="caution">
    <text evidence="3">The sequence shown here is derived from an EMBL/GenBank/DDBJ whole genome shotgun (WGS) entry which is preliminary data.</text>
</comment>
<dbReference type="InterPro" id="IPR002818">
    <property type="entry name" value="DJ-1/PfpI"/>
</dbReference>
<reference evidence="3 4" key="1">
    <citation type="submission" date="2019-01" db="EMBL/GenBank/DDBJ databases">
        <title>Draft Genome Sequences of Helcococcus ovis Strains Isolated from the Uterus and Vagina of Dairy Cows with Metritis.</title>
        <authorList>
            <person name="Cunha F."/>
            <person name="Jeon S.J."/>
            <person name="Kutzer P."/>
            <person name="Galvao K.N."/>
        </authorList>
    </citation>
    <scope>NUCLEOTIDE SEQUENCE [LARGE SCALE GENOMIC DNA]</scope>
    <source>
        <strain evidence="3 4">KG-37</strain>
    </source>
</reference>
<dbReference type="Gene3D" id="3.40.50.880">
    <property type="match status" value="1"/>
</dbReference>
<dbReference type="Pfam" id="PF01965">
    <property type="entry name" value="DJ-1_PfpI"/>
    <property type="match status" value="1"/>
</dbReference>
<protein>
    <submittedName>
        <fullName evidence="3">DJ-1/PfpI family protein</fullName>
    </submittedName>
</protein>
<evidence type="ECO:0000259" key="2">
    <source>
        <dbReference type="Pfam" id="PF01965"/>
    </source>
</evidence>
<evidence type="ECO:0000313" key="3">
    <source>
        <dbReference type="EMBL" id="TFF66826.1"/>
    </source>
</evidence>
<dbReference type="PANTHER" id="PTHR48094:SF12">
    <property type="entry name" value="PARKINSON DISEASE PROTEIN 7 HOMOLOG"/>
    <property type="match status" value="1"/>
</dbReference>
<keyword evidence="4" id="KW-1185">Reference proteome</keyword>
<evidence type="ECO:0000256" key="1">
    <source>
        <dbReference type="ARBA" id="ARBA00008542"/>
    </source>
</evidence>
<dbReference type="InterPro" id="IPR029062">
    <property type="entry name" value="Class_I_gatase-like"/>
</dbReference>
<organism evidence="3 4">
    <name type="scientific">Helcococcus ovis</name>
    <dbReference type="NCBI Taxonomy" id="72026"/>
    <lineage>
        <taxon>Bacteria</taxon>
        <taxon>Bacillati</taxon>
        <taxon>Bacillota</taxon>
        <taxon>Tissierellia</taxon>
        <taxon>Tissierellales</taxon>
        <taxon>Peptoniphilaceae</taxon>
        <taxon>Helcococcus</taxon>
    </lineage>
</organism>
<dbReference type="GO" id="GO:0005737">
    <property type="term" value="C:cytoplasm"/>
    <property type="evidence" value="ECO:0007669"/>
    <property type="project" value="TreeGrafter"/>
</dbReference>
<evidence type="ECO:0000313" key="4">
    <source>
        <dbReference type="Proteomes" id="UP000297454"/>
    </source>
</evidence>
<dbReference type="InterPro" id="IPR006287">
    <property type="entry name" value="DJ-1"/>
</dbReference>
<dbReference type="Proteomes" id="UP000297454">
    <property type="component" value="Unassembled WGS sequence"/>
</dbReference>
<dbReference type="SUPFAM" id="SSF52317">
    <property type="entry name" value="Class I glutamine amidotransferase-like"/>
    <property type="match status" value="1"/>
</dbReference>
<accession>A0A4V3IYC8</accession>
<dbReference type="PANTHER" id="PTHR48094">
    <property type="entry name" value="PROTEIN/NUCLEIC ACID DEGLYCASE DJ-1-RELATED"/>
    <property type="match status" value="1"/>
</dbReference>
<gene>
    <name evidence="3" type="ORF">EQF91_02560</name>
</gene>
<feature type="domain" description="DJ-1/PfpI" evidence="2">
    <location>
        <begin position="2"/>
        <end position="166"/>
    </location>
</feature>
<dbReference type="PROSITE" id="PS51276">
    <property type="entry name" value="PEPTIDASE_C56_PFPI"/>
    <property type="match status" value="1"/>
</dbReference>
<name>A0A4V3IYC8_9FIRM</name>
<sequence length="194" mass="21680">MKKFLVFLAEGFEEIEALTPVDYLRRAGIEVDTVSITDKRDVVGSHNIQVLADKTIYEINGEDYLGLYIPGGIPGAINLRDNQQVIDFIKEFNNEGKIVSAICAGPISLGRADIIRDKKVTSFPTFEDKIENIGMYVNNQIVVEDQNIITGRGAAIAIYESFKIIEKIKGKEAVKLLKEGIQQTSVEDFYKFQS</sequence>
<dbReference type="GeneID" id="97031001"/>
<dbReference type="InterPro" id="IPR050325">
    <property type="entry name" value="Prot/Nucl_acid_deglycase"/>
</dbReference>
<dbReference type="InterPro" id="IPR006286">
    <property type="entry name" value="C56_PfpI-like"/>
</dbReference>
<dbReference type="OrthoDB" id="9800516at2"/>